<dbReference type="PROSITE" id="PS50949">
    <property type="entry name" value="HTH_GNTR"/>
    <property type="match status" value="1"/>
</dbReference>
<evidence type="ECO:0000256" key="2">
    <source>
        <dbReference type="ARBA" id="ARBA00023125"/>
    </source>
</evidence>
<protein>
    <submittedName>
        <fullName evidence="5">GntR family transcriptional regulator</fullName>
    </submittedName>
</protein>
<evidence type="ECO:0000313" key="6">
    <source>
        <dbReference type="Proteomes" id="UP001180087"/>
    </source>
</evidence>
<gene>
    <name evidence="5" type="ORF">QR721_02975</name>
</gene>
<dbReference type="CDD" id="cd07377">
    <property type="entry name" value="WHTH_GntR"/>
    <property type="match status" value="1"/>
</dbReference>
<reference evidence="5" key="1">
    <citation type="submission" date="2023-06" db="EMBL/GenBank/DDBJ databases">
        <title>A Treasure from Seagulls: Isolation and Description of Aciduricobacillus qingdaonensis gen. nov., sp. nov., a Rare Obligately Uric Acid-utilizing Member in the Family Bacillaceae.</title>
        <authorList>
            <person name="Liu W."/>
            <person name="Wang B."/>
        </authorList>
    </citation>
    <scope>NUCLEOTIDE SEQUENCE</scope>
    <source>
        <strain evidence="5">44XB</strain>
    </source>
</reference>
<evidence type="ECO:0000256" key="1">
    <source>
        <dbReference type="ARBA" id="ARBA00023015"/>
    </source>
</evidence>
<evidence type="ECO:0000256" key="3">
    <source>
        <dbReference type="ARBA" id="ARBA00023163"/>
    </source>
</evidence>
<dbReference type="RefSeq" id="WP_348028994.1">
    <property type="nucleotide sequence ID" value="NZ_CP129113.1"/>
</dbReference>
<feature type="domain" description="HTH gntR-type" evidence="4">
    <location>
        <begin position="9"/>
        <end position="77"/>
    </location>
</feature>
<dbReference type="PANTHER" id="PTHR38445">
    <property type="entry name" value="HTH-TYPE TRANSCRIPTIONAL REPRESSOR YTRA"/>
    <property type="match status" value="1"/>
</dbReference>
<dbReference type="Pfam" id="PF00392">
    <property type="entry name" value="GntR"/>
    <property type="match status" value="1"/>
</dbReference>
<name>A0ABY9KWG4_9BACI</name>
<accession>A0ABY9KWG4</accession>
<dbReference type="PANTHER" id="PTHR38445:SF10">
    <property type="entry name" value="GNTR-FAMILY TRANSCRIPTIONAL REGULATOR"/>
    <property type="match status" value="1"/>
</dbReference>
<dbReference type="Proteomes" id="UP001180087">
    <property type="component" value="Chromosome"/>
</dbReference>
<dbReference type="SUPFAM" id="SSF46785">
    <property type="entry name" value="Winged helix' DNA-binding domain"/>
    <property type="match status" value="1"/>
</dbReference>
<organism evidence="5 6">
    <name type="scientific">Aciduricibacillus chroicocephali</name>
    <dbReference type="NCBI Taxonomy" id="3054939"/>
    <lineage>
        <taxon>Bacteria</taxon>
        <taxon>Bacillati</taxon>
        <taxon>Bacillota</taxon>
        <taxon>Bacilli</taxon>
        <taxon>Bacillales</taxon>
        <taxon>Bacillaceae</taxon>
        <taxon>Aciduricibacillus</taxon>
    </lineage>
</organism>
<keyword evidence="1" id="KW-0805">Transcription regulation</keyword>
<dbReference type="Gene3D" id="1.10.10.10">
    <property type="entry name" value="Winged helix-like DNA-binding domain superfamily/Winged helix DNA-binding domain"/>
    <property type="match status" value="1"/>
</dbReference>
<dbReference type="EMBL" id="CP129113">
    <property type="protein sequence ID" value="WLV25209.1"/>
    <property type="molecule type" value="Genomic_DNA"/>
</dbReference>
<proteinExistence type="predicted"/>
<evidence type="ECO:0000259" key="4">
    <source>
        <dbReference type="PROSITE" id="PS50949"/>
    </source>
</evidence>
<keyword evidence="2" id="KW-0238">DNA-binding</keyword>
<sequence length="124" mass="14186">MKNKLDDSRPIYLQIKEQLENDIMNGSLQADERIPSTNEFAQFYKINPATAAKGINELVAENILYKKRGVGMFVAEEAKTILIKKRKQTFYEDYMKPLKREAENLGLGLNELVEMIKGGESDEN</sequence>
<dbReference type="InterPro" id="IPR036390">
    <property type="entry name" value="WH_DNA-bd_sf"/>
</dbReference>
<dbReference type="InterPro" id="IPR000524">
    <property type="entry name" value="Tscrpt_reg_HTH_GntR"/>
</dbReference>
<keyword evidence="6" id="KW-1185">Reference proteome</keyword>
<dbReference type="InterPro" id="IPR036388">
    <property type="entry name" value="WH-like_DNA-bd_sf"/>
</dbReference>
<dbReference type="SMART" id="SM00345">
    <property type="entry name" value="HTH_GNTR"/>
    <property type="match status" value="1"/>
</dbReference>
<keyword evidence="3" id="KW-0804">Transcription</keyword>
<evidence type="ECO:0000313" key="5">
    <source>
        <dbReference type="EMBL" id="WLV25209.1"/>
    </source>
</evidence>